<comment type="caution">
    <text evidence="6">The sequence shown here is derived from an EMBL/GenBank/DDBJ whole genome shotgun (WGS) entry which is preliminary data.</text>
</comment>
<dbReference type="PANTHER" id="PTHR12526:SF510">
    <property type="entry name" value="D-INOSITOL 3-PHOSPHATE GLYCOSYLTRANSFERASE"/>
    <property type="match status" value="1"/>
</dbReference>
<proteinExistence type="predicted"/>
<dbReference type="InterPro" id="IPR028098">
    <property type="entry name" value="Glyco_trans_4-like_N"/>
</dbReference>
<evidence type="ECO:0008006" key="8">
    <source>
        <dbReference type="Google" id="ProtNLM"/>
    </source>
</evidence>
<dbReference type="AlphaFoldDB" id="A0A2T1HWP3"/>
<protein>
    <recommendedName>
        <fullName evidence="8">Glycosyltransferase family 1 protein</fullName>
    </recommendedName>
</protein>
<dbReference type="EMBL" id="PVZS01000004">
    <property type="protein sequence ID" value="PSC06113.1"/>
    <property type="molecule type" value="Genomic_DNA"/>
</dbReference>
<keyword evidence="7" id="KW-1185">Reference proteome</keyword>
<dbReference type="Pfam" id="PF00534">
    <property type="entry name" value="Glycos_transf_1"/>
    <property type="match status" value="1"/>
</dbReference>
<name>A0A2T1HWP3_9HYPH</name>
<dbReference type="GO" id="GO:0016757">
    <property type="term" value="F:glycosyltransferase activity"/>
    <property type="evidence" value="ECO:0007669"/>
    <property type="project" value="UniProtKB-KW"/>
</dbReference>
<dbReference type="Gene3D" id="3.40.50.2000">
    <property type="entry name" value="Glycogen Phosphorylase B"/>
    <property type="match status" value="2"/>
</dbReference>
<dbReference type="CDD" id="cd03801">
    <property type="entry name" value="GT4_PimA-like"/>
    <property type="match status" value="1"/>
</dbReference>
<keyword evidence="1" id="KW-0328">Glycosyltransferase</keyword>
<dbReference type="Pfam" id="PF13579">
    <property type="entry name" value="Glyco_trans_4_4"/>
    <property type="match status" value="1"/>
</dbReference>
<evidence type="ECO:0000313" key="7">
    <source>
        <dbReference type="Proteomes" id="UP000239772"/>
    </source>
</evidence>
<feature type="region of interest" description="Disordered" evidence="3">
    <location>
        <begin position="1"/>
        <end position="41"/>
    </location>
</feature>
<dbReference type="Proteomes" id="UP000239772">
    <property type="component" value="Unassembled WGS sequence"/>
</dbReference>
<dbReference type="PANTHER" id="PTHR12526">
    <property type="entry name" value="GLYCOSYLTRANSFERASE"/>
    <property type="match status" value="1"/>
</dbReference>
<evidence type="ECO:0000259" key="4">
    <source>
        <dbReference type="Pfam" id="PF00534"/>
    </source>
</evidence>
<gene>
    <name evidence="6" type="ORF">SLNSH_04725</name>
</gene>
<feature type="domain" description="Glycosyltransferase subfamily 4-like N-terminal" evidence="5">
    <location>
        <begin position="74"/>
        <end position="248"/>
    </location>
</feature>
<sequence>MGDDAHANGSGFRRRHPMIRARMTRQRPILAPDREARGRRSENSKPYAYLRLFLAFSGNSTLRAGMQSRARSGTSEMSPAQQAGPVRVLVATPTGSEGQGGIDRLYFYLRQVIAQRGLDGVDIRYFAARGPAEGRRSMLAFPARMLRFAWVLATGGIDIVHLNHSTHGSVYRKAVLALVAGIFGKRIVIHFHGMVTPKDQAAQPFWYKLLGWMARDADRIVVLGRAFAPFFSRTLGAAPERIAVIPNGIPDFAPGIVTPKAPDGEPPLILFAGEVGLRKGADLLLDALAKLETMTPDWRCVMAGNGEVNVFRSHAARLGLEHKVAFTGWVDSAAVHALMREAAIVVLPSRVEGLPLTLLEGACAGTALVASDVGAITDIVDDGVTGAIVALEPQHIAARLAELLLSPDRLGRAQVEARRAFEQHYEIGRFADHLRGLYLEIAAR</sequence>
<reference evidence="7" key="1">
    <citation type="submission" date="2018-03" db="EMBL/GenBank/DDBJ databases">
        <authorList>
            <person name="Sun L."/>
            <person name="Liu H."/>
            <person name="Chen W."/>
            <person name="Huang K."/>
            <person name="Liu W."/>
            <person name="Gao X."/>
        </authorList>
    </citation>
    <scope>NUCLEOTIDE SEQUENCE [LARGE SCALE GENOMIC DNA]</scope>
    <source>
        <strain evidence="7">SH9</strain>
    </source>
</reference>
<evidence type="ECO:0000256" key="1">
    <source>
        <dbReference type="ARBA" id="ARBA00022676"/>
    </source>
</evidence>
<evidence type="ECO:0000256" key="2">
    <source>
        <dbReference type="ARBA" id="ARBA00022679"/>
    </source>
</evidence>
<evidence type="ECO:0000259" key="5">
    <source>
        <dbReference type="Pfam" id="PF13579"/>
    </source>
</evidence>
<dbReference type="SUPFAM" id="SSF53756">
    <property type="entry name" value="UDP-Glycosyltransferase/glycogen phosphorylase"/>
    <property type="match status" value="1"/>
</dbReference>
<organism evidence="6 7">
    <name type="scientific">Alsobacter soli</name>
    <dbReference type="NCBI Taxonomy" id="2109933"/>
    <lineage>
        <taxon>Bacteria</taxon>
        <taxon>Pseudomonadati</taxon>
        <taxon>Pseudomonadota</taxon>
        <taxon>Alphaproteobacteria</taxon>
        <taxon>Hyphomicrobiales</taxon>
        <taxon>Alsobacteraceae</taxon>
        <taxon>Alsobacter</taxon>
    </lineage>
</organism>
<feature type="compositionally biased region" description="Basic and acidic residues" evidence="3">
    <location>
        <begin position="32"/>
        <end position="41"/>
    </location>
</feature>
<evidence type="ECO:0000313" key="6">
    <source>
        <dbReference type="EMBL" id="PSC06113.1"/>
    </source>
</evidence>
<keyword evidence="2" id="KW-0808">Transferase</keyword>
<feature type="compositionally biased region" description="Basic residues" evidence="3">
    <location>
        <begin position="12"/>
        <end position="25"/>
    </location>
</feature>
<feature type="domain" description="Glycosyl transferase family 1" evidence="4">
    <location>
        <begin position="261"/>
        <end position="412"/>
    </location>
</feature>
<dbReference type="InterPro" id="IPR001296">
    <property type="entry name" value="Glyco_trans_1"/>
</dbReference>
<evidence type="ECO:0000256" key="3">
    <source>
        <dbReference type="SAM" id="MobiDB-lite"/>
    </source>
</evidence>
<accession>A0A2T1HWP3</accession>